<name>A0ABX0RYL5_PONBL</name>
<proteinExistence type="predicted"/>
<evidence type="ECO:0000256" key="1">
    <source>
        <dbReference type="SAM" id="MobiDB-lite"/>
    </source>
</evidence>
<comment type="caution">
    <text evidence="2">The sequence shown here is derived from an EMBL/GenBank/DDBJ whole genome shotgun (WGS) entry which is preliminary data.</text>
</comment>
<organism evidence="2 3">
    <name type="scientific">Pontoporia blainvillei</name>
    <name type="common">Franciscana</name>
    <name type="synonym">Delphinus blainvillei</name>
    <dbReference type="NCBI Taxonomy" id="48723"/>
    <lineage>
        <taxon>Eukaryota</taxon>
        <taxon>Metazoa</taxon>
        <taxon>Chordata</taxon>
        <taxon>Craniata</taxon>
        <taxon>Vertebrata</taxon>
        <taxon>Euteleostomi</taxon>
        <taxon>Mammalia</taxon>
        <taxon>Eutheria</taxon>
        <taxon>Laurasiatheria</taxon>
        <taxon>Artiodactyla</taxon>
        <taxon>Whippomorpha</taxon>
        <taxon>Cetacea</taxon>
        <taxon>Odontoceti</taxon>
        <taxon>Pontoporiidae</taxon>
        <taxon>Pontoporia</taxon>
    </lineage>
</organism>
<sequence>MAEGSHTPCVTTIPLWLGATWLYLPSTFAPFLGRGRAEGFLWPVGQLQKPKARKSKGKSVTGRSLRHFGDWPYIPLHAEYLFLSGASLLAWPWLYLGKGDWSVTEMEKRELPSFHFVQEGWGGQRRIRKRDELSSREVSPVGEEDSMDPMCHHTSASNKKGSRENELLGGTSVSGKALCLEGFYRSMNHYYQFLNQDTVYIHEGNRGSEISFCPEYGPIPLTLGNGPSSEGSVGAVQDDPFAPRYGLLELNPAKGKL</sequence>
<evidence type="ECO:0000313" key="2">
    <source>
        <dbReference type="EMBL" id="NIG57966.1"/>
    </source>
</evidence>
<feature type="region of interest" description="Disordered" evidence="1">
    <location>
        <begin position="128"/>
        <end position="168"/>
    </location>
</feature>
<dbReference type="EMBL" id="PGGH01011839">
    <property type="protein sequence ID" value="NIG57966.1"/>
    <property type="molecule type" value="Genomic_DNA"/>
</dbReference>
<reference evidence="2" key="1">
    <citation type="submission" date="2018-05" db="EMBL/GenBank/DDBJ databases">
        <authorList>
            <person name="Pedro S.L.S."/>
            <person name="Freitas R.C."/>
            <person name="Barreto A.S."/>
            <person name="Lima A.O.S."/>
        </authorList>
    </citation>
    <scope>NUCLEOTIDE SEQUENCE</scope>
    <source>
        <strain evidence="2">BP203</strain>
        <tissue evidence="2">Muscle</tissue>
    </source>
</reference>
<gene>
    <name evidence="2" type="ORF">BU61_401</name>
</gene>
<accession>A0ABX0RYL5</accession>
<protein>
    <submittedName>
        <fullName evidence="2">Not available</fullName>
    </submittedName>
</protein>
<dbReference type="Proteomes" id="UP001165941">
    <property type="component" value="Unassembled WGS sequence"/>
</dbReference>
<keyword evidence="3" id="KW-1185">Reference proteome</keyword>
<evidence type="ECO:0000313" key="3">
    <source>
        <dbReference type="Proteomes" id="UP001165941"/>
    </source>
</evidence>